<evidence type="ECO:0000259" key="11">
    <source>
        <dbReference type="Pfam" id="PF24878"/>
    </source>
</evidence>
<keyword evidence="4" id="KW-0808">Transferase</keyword>
<evidence type="ECO:0000256" key="5">
    <source>
        <dbReference type="ARBA" id="ARBA00022692"/>
    </source>
</evidence>
<dbReference type="PANTHER" id="PTHR33908:SF3">
    <property type="entry name" value="UNDECAPRENYL PHOSPHATE-ALPHA-4-AMINO-4-DEOXY-L-ARABINOSE ARABINOSYL TRANSFERASE"/>
    <property type="match status" value="1"/>
</dbReference>
<dbReference type="InterPro" id="IPR050297">
    <property type="entry name" value="LipidA_mod_glycosyltrf_83"/>
</dbReference>
<dbReference type="Proteomes" id="UP001500635">
    <property type="component" value="Unassembled WGS sequence"/>
</dbReference>
<evidence type="ECO:0000256" key="3">
    <source>
        <dbReference type="ARBA" id="ARBA00022676"/>
    </source>
</evidence>
<gene>
    <name evidence="12" type="ORF">GCM10023147_32240</name>
</gene>
<dbReference type="Pfam" id="PF13231">
    <property type="entry name" value="PMT_2"/>
    <property type="match status" value="1"/>
</dbReference>
<feature type="transmembrane region" description="Helical" evidence="9">
    <location>
        <begin position="249"/>
        <end position="270"/>
    </location>
</feature>
<feature type="transmembrane region" description="Helical" evidence="9">
    <location>
        <begin position="484"/>
        <end position="506"/>
    </location>
</feature>
<dbReference type="PANTHER" id="PTHR33908">
    <property type="entry name" value="MANNOSYLTRANSFERASE YKCB-RELATED"/>
    <property type="match status" value="1"/>
</dbReference>
<organism evidence="12 13">
    <name type="scientific">Tsukamurella soli</name>
    <dbReference type="NCBI Taxonomy" id="644556"/>
    <lineage>
        <taxon>Bacteria</taxon>
        <taxon>Bacillati</taxon>
        <taxon>Actinomycetota</taxon>
        <taxon>Actinomycetes</taxon>
        <taxon>Mycobacteriales</taxon>
        <taxon>Tsukamurellaceae</taxon>
        <taxon>Tsukamurella</taxon>
    </lineage>
</organism>
<comment type="caution">
    <text evidence="12">The sequence shown here is derived from an EMBL/GenBank/DDBJ whole genome shotgun (WGS) entry which is preliminary data.</text>
</comment>
<keyword evidence="6 9" id="KW-1133">Transmembrane helix</keyword>
<sequence>MHVTTSAPQAPEADHPEPAGRLRPEPRHWAVAGLLLVAALLFCVDLSRNGYGNEFYAAASQAGGLDWKAWLFASLDPGNIITVDKPPAATWVSALSVRAFGLSSWSVLLPQAIEGVLAVGVLYATVRRVLLRSGSEQAATIGGLLAGGVLALTPAADLIFRFNNPDALLVLLMLVAAYCVVRACQASSWKWIAWCGVALGFAFLTKTLQGLLVLPGYGLAYLMFARPRPIGPAHFAPGARVWLSKARDLAIGVVALVVSSGWYVLLTILWPADARPYLGGSSNNTFMDLALGYNGLARIFGGEGPGSGGHHGGGGGFHFPGGGAPGTSFGGDPGFERLLSNEFGNEISWLLPAALVVIVAAVVLAARRRLDRDVAIGLTVFGTWFVVTAVVFAGMSGIVHPYYTVALAPAIGALVGIGTVIGWRSRDSWAGTGLLVALVAVSAAWGVIRAWRAQFAWPALGWATAVLGVVGIAALVIGRRYVGLRAVTVAVLALAGGGVALATIGINTVGTGHQGGLPAVVVTSVEGQWGFGGGHGPGGGHGSEGGHGPAFGFGHTDPAVLALLRSTHTEWSAAVQGAMVQGPLQLYSGTPVIAIGGFGGDPAPTLAQFQKLVAQGRVGYFIDGGFGPRSSSDISDWVHKNFTATTVGGSTVYKLTR</sequence>
<dbReference type="InterPro" id="IPR038731">
    <property type="entry name" value="RgtA/B/C-like"/>
</dbReference>
<feature type="transmembrane region" description="Helical" evidence="9">
    <location>
        <begin position="347"/>
        <end position="367"/>
    </location>
</feature>
<reference evidence="13" key="1">
    <citation type="journal article" date="2019" name="Int. J. Syst. Evol. Microbiol.">
        <title>The Global Catalogue of Microorganisms (GCM) 10K type strain sequencing project: providing services to taxonomists for standard genome sequencing and annotation.</title>
        <authorList>
            <consortium name="The Broad Institute Genomics Platform"/>
            <consortium name="The Broad Institute Genome Sequencing Center for Infectious Disease"/>
            <person name="Wu L."/>
            <person name="Ma J."/>
        </authorList>
    </citation>
    <scope>NUCLEOTIDE SEQUENCE [LARGE SCALE GENOMIC DNA]</scope>
    <source>
        <strain evidence="13">JCM 17688</strain>
    </source>
</reference>
<feature type="region of interest" description="Disordered" evidence="8">
    <location>
        <begin position="1"/>
        <end position="22"/>
    </location>
</feature>
<feature type="transmembrane region" description="Helical" evidence="9">
    <location>
        <begin position="429"/>
        <end position="448"/>
    </location>
</feature>
<evidence type="ECO:0000256" key="9">
    <source>
        <dbReference type="SAM" id="Phobius"/>
    </source>
</evidence>
<dbReference type="InterPro" id="IPR056785">
    <property type="entry name" value="YkcA/B-like_C"/>
</dbReference>
<feature type="compositionally biased region" description="Basic and acidic residues" evidence="8">
    <location>
        <begin position="12"/>
        <end position="22"/>
    </location>
</feature>
<protein>
    <submittedName>
        <fullName evidence="12">Glycosyltransferase family 39 protein</fullName>
    </submittedName>
</protein>
<keyword evidence="3" id="KW-0328">Glycosyltransferase</keyword>
<feature type="transmembrane region" description="Helical" evidence="9">
    <location>
        <begin position="191"/>
        <end position="224"/>
    </location>
</feature>
<evidence type="ECO:0000313" key="13">
    <source>
        <dbReference type="Proteomes" id="UP001500635"/>
    </source>
</evidence>
<name>A0ABP8JWF5_9ACTN</name>
<feature type="transmembrane region" description="Helical" evidence="9">
    <location>
        <begin position="28"/>
        <end position="46"/>
    </location>
</feature>
<comment type="subcellular location">
    <subcellularLocation>
        <location evidence="1">Cell membrane</location>
        <topology evidence="1">Multi-pass membrane protein</topology>
    </subcellularLocation>
</comment>
<feature type="transmembrane region" description="Helical" evidence="9">
    <location>
        <begin position="105"/>
        <end position="126"/>
    </location>
</feature>
<dbReference type="EMBL" id="BAABFR010000054">
    <property type="protein sequence ID" value="GAA4397174.1"/>
    <property type="molecule type" value="Genomic_DNA"/>
</dbReference>
<keyword evidence="7 9" id="KW-0472">Membrane</keyword>
<proteinExistence type="predicted"/>
<evidence type="ECO:0000259" key="10">
    <source>
        <dbReference type="Pfam" id="PF13231"/>
    </source>
</evidence>
<evidence type="ECO:0000256" key="1">
    <source>
        <dbReference type="ARBA" id="ARBA00004651"/>
    </source>
</evidence>
<feature type="transmembrane region" description="Helical" evidence="9">
    <location>
        <begin position="401"/>
        <end position="422"/>
    </location>
</feature>
<keyword evidence="5 9" id="KW-0812">Transmembrane</keyword>
<evidence type="ECO:0000313" key="12">
    <source>
        <dbReference type="EMBL" id="GAA4397174.1"/>
    </source>
</evidence>
<keyword evidence="13" id="KW-1185">Reference proteome</keyword>
<accession>A0ABP8JWF5</accession>
<feature type="transmembrane region" description="Helical" evidence="9">
    <location>
        <begin position="138"/>
        <end position="160"/>
    </location>
</feature>
<feature type="transmembrane region" description="Helical" evidence="9">
    <location>
        <begin position="167"/>
        <end position="185"/>
    </location>
</feature>
<evidence type="ECO:0000256" key="8">
    <source>
        <dbReference type="SAM" id="MobiDB-lite"/>
    </source>
</evidence>
<feature type="domain" description="Putative mannosyltransferase YkcA/B-like C-terminal" evidence="11">
    <location>
        <begin position="566"/>
        <end position="641"/>
    </location>
</feature>
<evidence type="ECO:0000256" key="4">
    <source>
        <dbReference type="ARBA" id="ARBA00022679"/>
    </source>
</evidence>
<feature type="transmembrane region" description="Helical" evidence="9">
    <location>
        <begin position="454"/>
        <end position="477"/>
    </location>
</feature>
<feature type="domain" description="Glycosyltransferase RgtA/B/C/D-like" evidence="10">
    <location>
        <begin position="84"/>
        <end position="225"/>
    </location>
</feature>
<evidence type="ECO:0000256" key="2">
    <source>
        <dbReference type="ARBA" id="ARBA00022475"/>
    </source>
</evidence>
<dbReference type="Pfam" id="PF24878">
    <property type="entry name" value="YkcB_C"/>
    <property type="match status" value="1"/>
</dbReference>
<evidence type="ECO:0000256" key="6">
    <source>
        <dbReference type="ARBA" id="ARBA00022989"/>
    </source>
</evidence>
<evidence type="ECO:0000256" key="7">
    <source>
        <dbReference type="ARBA" id="ARBA00023136"/>
    </source>
</evidence>
<keyword evidence="2" id="KW-1003">Cell membrane</keyword>
<feature type="transmembrane region" description="Helical" evidence="9">
    <location>
        <begin position="374"/>
        <end position="395"/>
    </location>
</feature>